<protein>
    <recommendedName>
        <fullName evidence="8">Uridine kinase</fullName>
        <ecNumber evidence="8">2.7.1.48</ecNumber>
    </recommendedName>
</protein>
<evidence type="ECO:0000256" key="8">
    <source>
        <dbReference type="RuleBase" id="RU003825"/>
    </source>
</evidence>
<dbReference type="EC" id="2.7.1.48" evidence="8"/>
<dbReference type="PANTHER" id="PTHR10285">
    <property type="entry name" value="URIDINE KINASE"/>
    <property type="match status" value="1"/>
</dbReference>
<reference evidence="13" key="1">
    <citation type="journal article" date="2017" name="Genome Announc.">
        <title>Genome sequences of Cyberlindnera fabianii 65, Pichia kudriavzevii 129, and Saccharomyces cerevisiae 131 isolated from fermented masau fruits in Zimbabwe.</title>
        <authorList>
            <person name="van Rijswijck I.M.H."/>
            <person name="Derks M.F.L."/>
            <person name="Abee T."/>
            <person name="de Ridder D."/>
            <person name="Smid E.J."/>
        </authorList>
    </citation>
    <scope>NUCLEOTIDE SEQUENCE [LARGE SCALE GENOMIC DNA]</scope>
    <source>
        <strain evidence="13">65</strain>
    </source>
</reference>
<evidence type="ECO:0000256" key="6">
    <source>
        <dbReference type="ARBA" id="ARBA00022777"/>
    </source>
</evidence>
<organism evidence="12 13">
    <name type="scientific">Cyberlindnera fabianii</name>
    <name type="common">Yeast</name>
    <name type="synonym">Hansenula fabianii</name>
    <dbReference type="NCBI Taxonomy" id="36022"/>
    <lineage>
        <taxon>Eukaryota</taxon>
        <taxon>Fungi</taxon>
        <taxon>Dikarya</taxon>
        <taxon>Ascomycota</taxon>
        <taxon>Saccharomycotina</taxon>
        <taxon>Saccharomycetes</taxon>
        <taxon>Phaffomycetales</taxon>
        <taxon>Phaffomycetaceae</taxon>
        <taxon>Cyberlindnera</taxon>
    </lineage>
</organism>
<evidence type="ECO:0000259" key="10">
    <source>
        <dbReference type="Pfam" id="PF00485"/>
    </source>
</evidence>
<comment type="catalytic activity">
    <reaction evidence="8">
        <text>cytidine + ATP = CMP + ADP + H(+)</text>
        <dbReference type="Rhea" id="RHEA:24674"/>
        <dbReference type="ChEBI" id="CHEBI:15378"/>
        <dbReference type="ChEBI" id="CHEBI:17562"/>
        <dbReference type="ChEBI" id="CHEBI:30616"/>
        <dbReference type="ChEBI" id="CHEBI:60377"/>
        <dbReference type="ChEBI" id="CHEBI:456216"/>
        <dbReference type="EC" id="2.7.1.48"/>
    </reaction>
</comment>
<evidence type="ECO:0000313" key="12">
    <source>
        <dbReference type="EMBL" id="ONH69696.1"/>
    </source>
</evidence>
<dbReference type="SUPFAM" id="SSF53271">
    <property type="entry name" value="PRTase-like"/>
    <property type="match status" value="1"/>
</dbReference>
<dbReference type="CDD" id="cd06223">
    <property type="entry name" value="PRTases_typeI"/>
    <property type="match status" value="1"/>
</dbReference>
<evidence type="ECO:0000256" key="5">
    <source>
        <dbReference type="ARBA" id="ARBA00022741"/>
    </source>
</evidence>
<dbReference type="GO" id="GO:0043771">
    <property type="term" value="F:cytidine kinase activity"/>
    <property type="evidence" value="ECO:0007669"/>
    <property type="project" value="RHEA"/>
</dbReference>
<sequence length="495" mass="55771">MSDRIMTSSRQRRGSRIAPSASESFFSTRSHEPSVDAASPSGTESHSHDQHYVPPWTEPYIIGVAGPSGSGKTSVASRIIQEINTPWTVLLSLDNFYKPLTEEERKLAYQSKWDFDTPDSIDLDLVYECVKSLKEGRKTQIPIYSFEKHNRTDRSVPVYGANVIVVEGIYALYSEKLNNLMNMKIYVDTDLDICLARRLNRDILHRGRDLAGVIQQWNDFVKPNAERYVKPTMRVADLIVPRGSENTIGINMLIRHIKKQLALKSQAHIEQIEKLTGKLDLSTHPNLKTLEQTNQTRGIYTILLNKRTERDDFIFYFDRIATTLISRALELTEYTPVTITTPLAEMTTVKSTSEVIAVNIIRSGDCFMHSLRKTLPEIAIGKLLIQSDSTTGEPQLHAESLPRDIAQKGTKVLLMDAQIISGAAVIMAIQVLTDHGVRPENITVVTYLAMDVGLGRVLRAFKGVNVVVGQVGKASEMDEKPWFRKRFIDEMYFGT</sequence>
<dbReference type="PRINTS" id="PR00988">
    <property type="entry name" value="URIDINKINASE"/>
</dbReference>
<dbReference type="AlphaFoldDB" id="A0A1V2LEC1"/>
<keyword evidence="13" id="KW-1185">Reference proteome</keyword>
<evidence type="ECO:0000259" key="11">
    <source>
        <dbReference type="Pfam" id="PF14681"/>
    </source>
</evidence>
<comment type="catalytic activity">
    <reaction evidence="8">
        <text>uridine + ATP = UMP + ADP + H(+)</text>
        <dbReference type="Rhea" id="RHEA:16825"/>
        <dbReference type="ChEBI" id="CHEBI:15378"/>
        <dbReference type="ChEBI" id="CHEBI:16704"/>
        <dbReference type="ChEBI" id="CHEBI:30616"/>
        <dbReference type="ChEBI" id="CHEBI:57865"/>
        <dbReference type="ChEBI" id="CHEBI:456216"/>
        <dbReference type="EC" id="2.7.1.48"/>
    </reaction>
</comment>
<dbReference type="GO" id="GO:0005524">
    <property type="term" value="F:ATP binding"/>
    <property type="evidence" value="ECO:0007669"/>
    <property type="project" value="UniProtKB-KW"/>
</dbReference>
<dbReference type="NCBIfam" id="NF004018">
    <property type="entry name" value="PRK05480.1"/>
    <property type="match status" value="1"/>
</dbReference>
<feature type="region of interest" description="Disordered" evidence="9">
    <location>
        <begin position="1"/>
        <end position="50"/>
    </location>
</feature>
<dbReference type="NCBIfam" id="TIGR00235">
    <property type="entry name" value="udk"/>
    <property type="match status" value="1"/>
</dbReference>
<dbReference type="InterPro" id="IPR000764">
    <property type="entry name" value="Uridine_kinase-like"/>
</dbReference>
<evidence type="ECO:0000256" key="4">
    <source>
        <dbReference type="ARBA" id="ARBA00022679"/>
    </source>
</evidence>
<feature type="domain" description="Phosphoribosyltransferase" evidence="11">
    <location>
        <begin position="292"/>
        <end position="472"/>
    </location>
</feature>
<proteinExistence type="inferred from homology"/>
<keyword evidence="4 8" id="KW-0808">Transferase</keyword>
<comment type="similarity">
    <text evidence="3 8">Belongs to the uridine kinase family.</text>
</comment>
<dbReference type="UniPathway" id="UPA00579">
    <property type="reaction ID" value="UER00640"/>
</dbReference>
<dbReference type="Gene3D" id="3.40.50.300">
    <property type="entry name" value="P-loop containing nucleotide triphosphate hydrolases"/>
    <property type="match status" value="1"/>
</dbReference>
<evidence type="ECO:0000256" key="9">
    <source>
        <dbReference type="SAM" id="MobiDB-lite"/>
    </source>
</evidence>
<gene>
    <name evidence="12" type="ORF">BON22_0828</name>
</gene>
<keyword evidence="7 8" id="KW-0067">ATP-binding</keyword>
<dbReference type="InterPro" id="IPR027417">
    <property type="entry name" value="P-loop_NTPase"/>
</dbReference>
<dbReference type="OMA" id="EPQLHCE"/>
<dbReference type="InterPro" id="IPR000836">
    <property type="entry name" value="PRTase_dom"/>
</dbReference>
<dbReference type="GO" id="GO:0044211">
    <property type="term" value="P:CTP salvage"/>
    <property type="evidence" value="ECO:0007669"/>
    <property type="project" value="UniProtKB-UniPathway"/>
</dbReference>
<dbReference type="Gene3D" id="3.40.50.2020">
    <property type="match status" value="1"/>
</dbReference>
<dbReference type="SUPFAM" id="SSF52540">
    <property type="entry name" value="P-loop containing nucleoside triphosphate hydrolases"/>
    <property type="match status" value="1"/>
</dbReference>
<dbReference type="GO" id="GO:0044206">
    <property type="term" value="P:UMP salvage"/>
    <property type="evidence" value="ECO:0007669"/>
    <property type="project" value="UniProtKB-UniPathway"/>
</dbReference>
<comment type="pathway">
    <text evidence="1 8">Pyrimidine metabolism; UMP biosynthesis via salvage pathway; UMP from uridine: step 1/1.</text>
</comment>
<dbReference type="CDD" id="cd02023">
    <property type="entry name" value="UMPK"/>
    <property type="match status" value="1"/>
</dbReference>
<keyword evidence="6 8" id="KW-0418">Kinase</keyword>
<dbReference type="VEuPathDB" id="FungiDB:BON22_0828"/>
<evidence type="ECO:0000256" key="2">
    <source>
        <dbReference type="ARBA" id="ARBA00004784"/>
    </source>
</evidence>
<dbReference type="EMBL" id="MPUK01000001">
    <property type="protein sequence ID" value="ONH69696.1"/>
    <property type="molecule type" value="Genomic_DNA"/>
</dbReference>
<dbReference type="InterPro" id="IPR029057">
    <property type="entry name" value="PRTase-like"/>
</dbReference>
<dbReference type="STRING" id="36022.A0A1V2LEC1"/>
<dbReference type="Pfam" id="PF14681">
    <property type="entry name" value="UPRTase"/>
    <property type="match status" value="1"/>
</dbReference>
<evidence type="ECO:0000256" key="3">
    <source>
        <dbReference type="ARBA" id="ARBA00005408"/>
    </source>
</evidence>
<evidence type="ECO:0000256" key="1">
    <source>
        <dbReference type="ARBA" id="ARBA00004690"/>
    </source>
</evidence>
<accession>A0A1V2LEC1</accession>
<comment type="caution">
    <text evidence="12">The sequence shown here is derived from an EMBL/GenBank/DDBJ whole genome shotgun (WGS) entry which is preliminary data.</text>
</comment>
<name>A0A1V2LEC1_CYBFA</name>
<feature type="domain" description="Phosphoribulokinase/uridine kinase" evidence="10">
    <location>
        <begin position="61"/>
        <end position="248"/>
    </location>
</feature>
<dbReference type="UniPathway" id="UPA00574">
    <property type="reaction ID" value="UER00637"/>
</dbReference>
<evidence type="ECO:0000313" key="13">
    <source>
        <dbReference type="Proteomes" id="UP000189513"/>
    </source>
</evidence>
<comment type="pathway">
    <text evidence="2 8">Pyrimidine metabolism; CTP biosynthesis via salvage pathway; CTP from cytidine: step 1/3.</text>
</comment>
<dbReference type="GO" id="GO:0004849">
    <property type="term" value="F:uridine kinase activity"/>
    <property type="evidence" value="ECO:0007669"/>
    <property type="project" value="UniProtKB-EC"/>
</dbReference>
<evidence type="ECO:0000256" key="7">
    <source>
        <dbReference type="ARBA" id="ARBA00022840"/>
    </source>
</evidence>
<dbReference type="Proteomes" id="UP000189513">
    <property type="component" value="Unassembled WGS sequence"/>
</dbReference>
<dbReference type="Pfam" id="PF00485">
    <property type="entry name" value="PRK"/>
    <property type="match status" value="1"/>
</dbReference>
<dbReference type="InterPro" id="IPR006083">
    <property type="entry name" value="PRK/URK"/>
</dbReference>
<dbReference type="FunFam" id="3.40.50.300:FF:000339">
    <property type="entry name" value="Uridine kinase"/>
    <property type="match status" value="1"/>
</dbReference>
<dbReference type="FunFam" id="3.40.50.2020:FF:000010">
    <property type="entry name" value="Uridine-cytidine kinase"/>
    <property type="match status" value="1"/>
</dbReference>
<keyword evidence="5 8" id="KW-0547">Nucleotide-binding</keyword>